<proteinExistence type="predicted"/>
<evidence type="ECO:0008006" key="3">
    <source>
        <dbReference type="Google" id="ProtNLM"/>
    </source>
</evidence>
<gene>
    <name evidence="1" type="ORF">AC579_710</name>
</gene>
<reference evidence="1 2" key="1">
    <citation type="submission" date="2015-07" db="EMBL/GenBank/DDBJ databases">
        <title>Comparative genomics of the Sigatoka disease complex on banana suggests a link between parallel evolutionary changes in Pseudocercospora fijiensis and Pseudocercospora eumusae and increased virulence on the banana host.</title>
        <authorList>
            <person name="Chang T.-C."/>
            <person name="Salvucci A."/>
            <person name="Crous P.W."/>
            <person name="Stergiopoulos I."/>
        </authorList>
    </citation>
    <scope>NUCLEOTIDE SEQUENCE [LARGE SCALE GENOMIC DNA]</scope>
    <source>
        <strain evidence="1 2">CBS 116634</strain>
    </source>
</reference>
<organism evidence="1 2">
    <name type="scientific">Pseudocercospora musae</name>
    <dbReference type="NCBI Taxonomy" id="113226"/>
    <lineage>
        <taxon>Eukaryota</taxon>
        <taxon>Fungi</taxon>
        <taxon>Dikarya</taxon>
        <taxon>Ascomycota</taxon>
        <taxon>Pezizomycotina</taxon>
        <taxon>Dothideomycetes</taxon>
        <taxon>Dothideomycetidae</taxon>
        <taxon>Mycosphaerellales</taxon>
        <taxon>Mycosphaerellaceae</taxon>
        <taxon>Pseudocercospora</taxon>
    </lineage>
</organism>
<dbReference type="EMBL" id="LFZO01001149">
    <property type="protein sequence ID" value="KXS93564.1"/>
    <property type="molecule type" value="Genomic_DNA"/>
</dbReference>
<comment type="caution">
    <text evidence="1">The sequence shown here is derived from an EMBL/GenBank/DDBJ whole genome shotgun (WGS) entry which is preliminary data.</text>
</comment>
<sequence>MKHKLLHSGPSFAASNLTSQRTLCQHRQQFDICASTQQAHSISPQQGHDYFTEMPLTLLQEIASHLPLLHKLKLRTVFKKQQEDVVVKCLGNGVRNLYVSPQLQQLDRFTTICKSPFFQQNVKQICFSHSEAEAQMSFAMYSIAVDEHRAESNAGLRLQSTSTNVLRAAIIKMTQFGAISVQFIMEEDGMNGCALHHGKKYHELAEESGATPSSANEWDLGQAGRKMVKGV</sequence>
<evidence type="ECO:0000313" key="1">
    <source>
        <dbReference type="EMBL" id="KXS93564.1"/>
    </source>
</evidence>
<evidence type="ECO:0000313" key="2">
    <source>
        <dbReference type="Proteomes" id="UP000073492"/>
    </source>
</evidence>
<protein>
    <recommendedName>
        <fullName evidence="3">F-box domain-containing protein</fullName>
    </recommendedName>
</protein>
<name>A0A139GTQ7_9PEZI</name>
<accession>A0A139GTQ7</accession>
<dbReference type="Proteomes" id="UP000073492">
    <property type="component" value="Unassembled WGS sequence"/>
</dbReference>
<dbReference type="AlphaFoldDB" id="A0A139GTQ7"/>
<keyword evidence="2" id="KW-1185">Reference proteome</keyword>
<dbReference type="OrthoDB" id="3641925at2759"/>